<dbReference type="Proteomes" id="UP000517759">
    <property type="component" value="Unassembled WGS sequence"/>
</dbReference>
<evidence type="ECO:0000313" key="3">
    <source>
        <dbReference type="EMBL" id="MBB3904164.1"/>
    </source>
</evidence>
<reference evidence="3 4" key="3">
    <citation type="submission" date="2020-08" db="EMBL/GenBank/DDBJ databases">
        <title>Genomic Encyclopedia of Type Strains, Phase IV (KMG-IV): sequencing the most valuable type-strain genomes for metagenomic binning, comparative biology and taxonomic classification.</title>
        <authorList>
            <person name="Goeker M."/>
        </authorList>
    </citation>
    <scope>NUCLEOTIDE SEQUENCE [LARGE SCALE GENOMIC DNA]</scope>
    <source>
        <strain evidence="3 4">DSM 24105</strain>
    </source>
</reference>
<dbReference type="RefSeq" id="WP_183507784.1">
    <property type="nucleotide sequence ID" value="NZ_BSPG01000018.1"/>
</dbReference>
<organism evidence="3 4">
    <name type="scientific">Methylobacterium brachythecii</name>
    <dbReference type="NCBI Taxonomy" id="1176177"/>
    <lineage>
        <taxon>Bacteria</taxon>
        <taxon>Pseudomonadati</taxon>
        <taxon>Pseudomonadota</taxon>
        <taxon>Alphaproteobacteria</taxon>
        <taxon>Hyphomicrobiales</taxon>
        <taxon>Methylobacteriaceae</taxon>
        <taxon>Methylobacterium</taxon>
    </lineage>
</organism>
<dbReference type="AlphaFoldDB" id="A0A7W6ALX8"/>
<keyword evidence="5" id="KW-1185">Reference proteome</keyword>
<keyword evidence="1" id="KW-0812">Transmembrane</keyword>
<protein>
    <submittedName>
        <fullName evidence="3">Uncharacterized protein</fullName>
    </submittedName>
</protein>
<gene>
    <name evidence="2" type="ORF">GCM10007884_31630</name>
    <name evidence="3" type="ORF">GGR33_003683</name>
</gene>
<sequence length="195" mass="20048">MDGWQQIAGQLAQIGLPALGGLFGGPLGGTIGGLVGKGVAAALGVEATPQDVSQAIQADPSAASVKLAQIEAETKAREGDLQDLASARNQTIQLAQAGSGIAWGAPVVSIVIGLGFFLVMFMLFFVRAEMPSSVFQLLSILFGVLATLFTQVGNYWLGSSEGSRRNGDAIRGLAQQAVTPSPAQIASQVVNAVRR</sequence>
<feature type="transmembrane region" description="Helical" evidence="1">
    <location>
        <begin position="137"/>
        <end position="157"/>
    </location>
</feature>
<dbReference type="EMBL" id="BSPG01000018">
    <property type="protein sequence ID" value="GLS45174.1"/>
    <property type="molecule type" value="Genomic_DNA"/>
</dbReference>
<evidence type="ECO:0000313" key="4">
    <source>
        <dbReference type="Proteomes" id="UP000517759"/>
    </source>
</evidence>
<evidence type="ECO:0000313" key="2">
    <source>
        <dbReference type="EMBL" id="GLS45174.1"/>
    </source>
</evidence>
<reference evidence="5" key="2">
    <citation type="journal article" date="2019" name="Int. J. Syst. Evol. Microbiol.">
        <title>The Global Catalogue of Microorganisms (GCM) 10K type strain sequencing project: providing services to taxonomists for standard genome sequencing and annotation.</title>
        <authorList>
            <consortium name="The Broad Institute Genomics Platform"/>
            <consortium name="The Broad Institute Genome Sequencing Center for Infectious Disease"/>
            <person name="Wu L."/>
            <person name="Ma J."/>
        </authorList>
    </citation>
    <scope>NUCLEOTIDE SEQUENCE [LARGE SCALE GENOMIC DNA]</scope>
    <source>
        <strain evidence="5">NBRC 107710</strain>
    </source>
</reference>
<accession>A0A7W6ALX8</accession>
<dbReference type="EMBL" id="JACIDN010000007">
    <property type="protein sequence ID" value="MBB3904164.1"/>
    <property type="molecule type" value="Genomic_DNA"/>
</dbReference>
<comment type="caution">
    <text evidence="3">The sequence shown here is derived from an EMBL/GenBank/DDBJ whole genome shotgun (WGS) entry which is preliminary data.</text>
</comment>
<reference evidence="2" key="4">
    <citation type="submission" date="2023-01" db="EMBL/GenBank/DDBJ databases">
        <title>Draft genome sequence of Methylobacterium brachythecii strain NBRC 107710.</title>
        <authorList>
            <person name="Sun Q."/>
            <person name="Mori K."/>
        </authorList>
    </citation>
    <scope>NUCLEOTIDE SEQUENCE</scope>
    <source>
        <strain evidence="2">NBRC 107710</strain>
    </source>
</reference>
<proteinExistence type="predicted"/>
<evidence type="ECO:0000313" key="5">
    <source>
        <dbReference type="Proteomes" id="UP001156881"/>
    </source>
</evidence>
<reference evidence="2" key="1">
    <citation type="journal article" date="2014" name="Int. J. Syst. Evol. Microbiol.">
        <title>Complete genome of a new Firmicutes species belonging to the dominant human colonic microbiota ('Ruminococcus bicirculans') reveals two chromosomes and a selective capacity to utilize plant glucans.</title>
        <authorList>
            <consortium name="NISC Comparative Sequencing Program"/>
            <person name="Wegmann U."/>
            <person name="Louis P."/>
            <person name="Goesmann A."/>
            <person name="Henrissat B."/>
            <person name="Duncan S.H."/>
            <person name="Flint H.J."/>
        </authorList>
    </citation>
    <scope>NUCLEOTIDE SEQUENCE</scope>
    <source>
        <strain evidence="2">NBRC 107710</strain>
    </source>
</reference>
<feature type="transmembrane region" description="Helical" evidence="1">
    <location>
        <begin position="101"/>
        <end position="125"/>
    </location>
</feature>
<name>A0A7W6ALX8_9HYPH</name>
<dbReference type="Proteomes" id="UP001156881">
    <property type="component" value="Unassembled WGS sequence"/>
</dbReference>
<keyword evidence="1" id="KW-1133">Transmembrane helix</keyword>
<keyword evidence="1" id="KW-0472">Membrane</keyword>
<evidence type="ECO:0000256" key="1">
    <source>
        <dbReference type="SAM" id="Phobius"/>
    </source>
</evidence>